<name>A0A7X0UDC5_9BURK</name>
<organism evidence="1 2">
    <name type="scientific">Acidovorax soli</name>
    <dbReference type="NCBI Taxonomy" id="592050"/>
    <lineage>
        <taxon>Bacteria</taxon>
        <taxon>Pseudomonadati</taxon>
        <taxon>Pseudomonadota</taxon>
        <taxon>Betaproteobacteria</taxon>
        <taxon>Burkholderiales</taxon>
        <taxon>Comamonadaceae</taxon>
        <taxon>Acidovorax</taxon>
    </lineage>
</organism>
<evidence type="ECO:0000313" key="1">
    <source>
        <dbReference type="EMBL" id="MBB6564346.1"/>
    </source>
</evidence>
<comment type="caution">
    <text evidence="1">The sequence shown here is derived from an EMBL/GenBank/DDBJ whole genome shotgun (WGS) entry which is preliminary data.</text>
</comment>
<proteinExistence type="predicted"/>
<dbReference type="EMBL" id="JACHLK010000039">
    <property type="protein sequence ID" value="MBB6564346.1"/>
    <property type="molecule type" value="Genomic_DNA"/>
</dbReference>
<dbReference type="RefSeq" id="WP_184866298.1">
    <property type="nucleotide sequence ID" value="NZ_JACHLK010000039.1"/>
</dbReference>
<reference evidence="1 2" key="1">
    <citation type="submission" date="2020-08" db="EMBL/GenBank/DDBJ databases">
        <title>Functional genomics of gut bacteria from endangered species of beetles.</title>
        <authorList>
            <person name="Carlos-Shanley C."/>
        </authorList>
    </citation>
    <scope>NUCLEOTIDE SEQUENCE [LARGE SCALE GENOMIC DNA]</scope>
    <source>
        <strain evidence="1 2">S00198</strain>
    </source>
</reference>
<evidence type="ECO:0000313" key="2">
    <source>
        <dbReference type="Proteomes" id="UP000575083"/>
    </source>
</evidence>
<keyword evidence="2" id="KW-1185">Reference proteome</keyword>
<dbReference type="AlphaFoldDB" id="A0A7X0UDC5"/>
<gene>
    <name evidence="1" type="ORF">HNP48_007073</name>
</gene>
<sequence>MNISKTARIESSGEFLIIDAHGVTEAMLRRLISYYIETKGHPPVGLPGKLAGSNLRNFQKEFDKHRKNNQNGTKDDWAQFAIRDISFGKARQKLGYGIFEITLKDPIDVDELKDVPSKLNIIARPK</sequence>
<accession>A0A7X0UDC5</accession>
<dbReference type="Proteomes" id="UP000575083">
    <property type="component" value="Unassembled WGS sequence"/>
</dbReference>
<protein>
    <submittedName>
        <fullName evidence="1">Uncharacterized protein</fullName>
    </submittedName>
</protein>